<proteinExistence type="inferred from homology"/>
<dbReference type="RefSeq" id="WP_142039046.1">
    <property type="nucleotide sequence ID" value="NZ_JBHTGS010000001.1"/>
</dbReference>
<dbReference type="PROSITE" id="PS50240">
    <property type="entry name" value="TRYPSIN_DOM"/>
    <property type="match status" value="1"/>
</dbReference>
<dbReference type="InterPro" id="IPR043504">
    <property type="entry name" value="Peptidase_S1_PA_chymotrypsin"/>
</dbReference>
<protein>
    <submittedName>
        <fullName evidence="5">Trypsin</fullName>
    </submittedName>
</protein>
<evidence type="ECO:0000256" key="1">
    <source>
        <dbReference type="ARBA" id="ARBA00007664"/>
    </source>
</evidence>
<keyword evidence="3" id="KW-0732">Signal</keyword>
<accession>A0A543AWH9</accession>
<dbReference type="PANTHER" id="PTHR24276:SF91">
    <property type="entry name" value="AT26814P-RELATED"/>
    <property type="match status" value="1"/>
</dbReference>
<evidence type="ECO:0000256" key="3">
    <source>
        <dbReference type="SAM" id="SignalP"/>
    </source>
</evidence>
<dbReference type="InterPro" id="IPR018114">
    <property type="entry name" value="TRYPSIN_HIS"/>
</dbReference>
<dbReference type="PROSITE" id="PS00134">
    <property type="entry name" value="TRYPSIN_HIS"/>
    <property type="match status" value="1"/>
</dbReference>
<keyword evidence="6" id="KW-1185">Reference proteome</keyword>
<evidence type="ECO:0000313" key="6">
    <source>
        <dbReference type="Proteomes" id="UP000317043"/>
    </source>
</evidence>
<dbReference type="SMART" id="SM00020">
    <property type="entry name" value="Tryp_SPc"/>
    <property type="match status" value="1"/>
</dbReference>
<feature type="signal peptide" evidence="3">
    <location>
        <begin position="1"/>
        <end position="38"/>
    </location>
</feature>
<dbReference type="OrthoDB" id="4310587at2"/>
<dbReference type="InterPro" id="IPR009003">
    <property type="entry name" value="Peptidase_S1_PA"/>
</dbReference>
<dbReference type="SUPFAM" id="SSF50494">
    <property type="entry name" value="Trypsin-like serine proteases"/>
    <property type="match status" value="1"/>
</dbReference>
<dbReference type="PANTHER" id="PTHR24276">
    <property type="entry name" value="POLYSERASE-RELATED"/>
    <property type="match status" value="1"/>
</dbReference>
<dbReference type="FunFam" id="2.40.10.10:FF:000068">
    <property type="entry name" value="transmembrane protease serine 2"/>
    <property type="match status" value="1"/>
</dbReference>
<evidence type="ECO:0000259" key="4">
    <source>
        <dbReference type="PROSITE" id="PS50240"/>
    </source>
</evidence>
<evidence type="ECO:0000313" key="5">
    <source>
        <dbReference type="EMBL" id="TQL76914.1"/>
    </source>
</evidence>
<dbReference type="Pfam" id="PF00089">
    <property type="entry name" value="Trypsin"/>
    <property type="match status" value="1"/>
</dbReference>
<dbReference type="InterPro" id="IPR006311">
    <property type="entry name" value="TAT_signal"/>
</dbReference>
<dbReference type="EMBL" id="VFOW01000001">
    <property type="protein sequence ID" value="TQL76914.1"/>
    <property type="molecule type" value="Genomic_DNA"/>
</dbReference>
<dbReference type="AlphaFoldDB" id="A0A543AWH9"/>
<dbReference type="InParanoid" id="A0A543AWH9"/>
<gene>
    <name evidence="5" type="ORF">FB566_2458</name>
</gene>
<dbReference type="GO" id="GO:0006508">
    <property type="term" value="P:proteolysis"/>
    <property type="evidence" value="ECO:0007669"/>
    <property type="project" value="InterPro"/>
</dbReference>
<dbReference type="InterPro" id="IPR001314">
    <property type="entry name" value="Peptidase_S1A"/>
</dbReference>
<sequence>MSPLTSRISALTRRRILPTLAATFAALLFAAAPAPTQADDAVSQHHGEVSPDIVGGGTVTDDKPWIAALHNGSNFTCTASQISAEWVITAAHCVEGGGNYSVRIGSLNRSSGGTVVDVAEIHSHPDYAWPDNDISLLKLSQPHQNTYPTMATQADLSLGQASTIYGWGSENADWSGPLPEQLKYSNGSTTDTYCGVVNVVCMIGDGGVAGGDSGGPGFVASAVTGEYVLVGVCAVGHSPADTNWGGYTSIPANAGWINQVTGL</sequence>
<dbReference type="PRINTS" id="PR00722">
    <property type="entry name" value="CHYMOTRYPSIN"/>
</dbReference>
<dbReference type="PROSITE" id="PS51318">
    <property type="entry name" value="TAT"/>
    <property type="match status" value="1"/>
</dbReference>
<dbReference type="InterPro" id="IPR001254">
    <property type="entry name" value="Trypsin_dom"/>
</dbReference>
<dbReference type="Proteomes" id="UP000317043">
    <property type="component" value="Unassembled WGS sequence"/>
</dbReference>
<evidence type="ECO:0000256" key="2">
    <source>
        <dbReference type="ARBA" id="ARBA00023157"/>
    </source>
</evidence>
<dbReference type="InterPro" id="IPR050430">
    <property type="entry name" value="Peptidase_S1"/>
</dbReference>
<keyword evidence="2" id="KW-1015">Disulfide bond</keyword>
<organism evidence="5 6">
    <name type="scientific">Stackebrandtia endophytica</name>
    <dbReference type="NCBI Taxonomy" id="1496996"/>
    <lineage>
        <taxon>Bacteria</taxon>
        <taxon>Bacillati</taxon>
        <taxon>Actinomycetota</taxon>
        <taxon>Actinomycetes</taxon>
        <taxon>Glycomycetales</taxon>
        <taxon>Glycomycetaceae</taxon>
        <taxon>Stackebrandtia</taxon>
    </lineage>
</organism>
<comment type="caution">
    <text evidence="5">The sequence shown here is derived from an EMBL/GenBank/DDBJ whole genome shotgun (WGS) entry which is preliminary data.</text>
</comment>
<dbReference type="Gene3D" id="2.40.10.10">
    <property type="entry name" value="Trypsin-like serine proteases"/>
    <property type="match status" value="1"/>
</dbReference>
<dbReference type="GO" id="GO:0004252">
    <property type="term" value="F:serine-type endopeptidase activity"/>
    <property type="evidence" value="ECO:0007669"/>
    <property type="project" value="InterPro"/>
</dbReference>
<feature type="chain" id="PRO_5021915900" evidence="3">
    <location>
        <begin position="39"/>
        <end position="263"/>
    </location>
</feature>
<name>A0A543AWH9_9ACTN</name>
<reference evidence="5 6" key="1">
    <citation type="submission" date="2019-06" db="EMBL/GenBank/DDBJ databases">
        <title>Sequencing the genomes of 1000 actinobacteria strains.</title>
        <authorList>
            <person name="Klenk H.-P."/>
        </authorList>
    </citation>
    <scope>NUCLEOTIDE SEQUENCE [LARGE SCALE GENOMIC DNA]</scope>
    <source>
        <strain evidence="5 6">DSM 45928</strain>
    </source>
</reference>
<comment type="similarity">
    <text evidence="1">Belongs to the peptidase S1 family.</text>
</comment>
<feature type="domain" description="Peptidase S1" evidence="4">
    <location>
        <begin position="53"/>
        <end position="262"/>
    </location>
</feature>